<proteinExistence type="predicted"/>
<dbReference type="RefSeq" id="WP_344546081.1">
    <property type="nucleotide sequence ID" value="NZ_BAAATD010000009.1"/>
</dbReference>
<name>A0ABN3Q6H8_9ACTN</name>
<protein>
    <submittedName>
        <fullName evidence="2">Uncharacterized protein</fullName>
    </submittedName>
</protein>
<gene>
    <name evidence="2" type="ORF">GCM10010411_62670</name>
</gene>
<keyword evidence="3" id="KW-1185">Reference proteome</keyword>
<dbReference type="Proteomes" id="UP001501509">
    <property type="component" value="Unassembled WGS sequence"/>
</dbReference>
<sequence length="171" mass="19081">MTTATMNRPAVWWSEDITPAQVVQIIKEAFPRVRAVYFGEATRQWWALVGRAGVDETWVEADSPQTLYEKIVGRTPHLPRRPATRPTAPPSWPAVGPDGRATPQMGTSLPTVHPSTFQQTAAHQWSPSPQMLGTSPRHVASSRRPLRSKLGRWRRLVDRCRRALGISNGGD</sequence>
<dbReference type="EMBL" id="BAAATD010000009">
    <property type="protein sequence ID" value="GAA2618648.1"/>
    <property type="molecule type" value="Genomic_DNA"/>
</dbReference>
<feature type="region of interest" description="Disordered" evidence="1">
    <location>
        <begin position="123"/>
        <end position="144"/>
    </location>
</feature>
<evidence type="ECO:0000313" key="3">
    <source>
        <dbReference type="Proteomes" id="UP001501509"/>
    </source>
</evidence>
<accession>A0ABN3Q6H8</accession>
<evidence type="ECO:0000256" key="1">
    <source>
        <dbReference type="SAM" id="MobiDB-lite"/>
    </source>
</evidence>
<evidence type="ECO:0000313" key="2">
    <source>
        <dbReference type="EMBL" id="GAA2618648.1"/>
    </source>
</evidence>
<organism evidence="2 3">
    <name type="scientific">Actinomadura fulvescens</name>
    <dbReference type="NCBI Taxonomy" id="46160"/>
    <lineage>
        <taxon>Bacteria</taxon>
        <taxon>Bacillati</taxon>
        <taxon>Actinomycetota</taxon>
        <taxon>Actinomycetes</taxon>
        <taxon>Streptosporangiales</taxon>
        <taxon>Thermomonosporaceae</taxon>
        <taxon>Actinomadura</taxon>
    </lineage>
</organism>
<reference evidence="2 3" key="1">
    <citation type="journal article" date="2019" name="Int. J. Syst. Evol. Microbiol.">
        <title>The Global Catalogue of Microorganisms (GCM) 10K type strain sequencing project: providing services to taxonomists for standard genome sequencing and annotation.</title>
        <authorList>
            <consortium name="The Broad Institute Genomics Platform"/>
            <consortium name="The Broad Institute Genome Sequencing Center for Infectious Disease"/>
            <person name="Wu L."/>
            <person name="Ma J."/>
        </authorList>
    </citation>
    <scope>NUCLEOTIDE SEQUENCE [LARGE SCALE GENOMIC DNA]</scope>
    <source>
        <strain evidence="2 3">JCM 6833</strain>
    </source>
</reference>
<feature type="compositionally biased region" description="Polar residues" evidence="1">
    <location>
        <begin position="123"/>
        <end position="133"/>
    </location>
</feature>
<comment type="caution">
    <text evidence="2">The sequence shown here is derived from an EMBL/GenBank/DDBJ whole genome shotgun (WGS) entry which is preliminary data.</text>
</comment>
<feature type="region of interest" description="Disordered" evidence="1">
    <location>
        <begin position="76"/>
        <end position="104"/>
    </location>
</feature>